<dbReference type="AlphaFoldDB" id="A0A835WCI8"/>
<comment type="caution">
    <text evidence="3">The sequence shown here is derived from an EMBL/GenBank/DDBJ whole genome shotgun (WGS) entry which is preliminary data.</text>
</comment>
<protein>
    <recommendedName>
        <fullName evidence="2">J domain-containing protein</fullName>
    </recommendedName>
</protein>
<name>A0A835WCI8_CHLIN</name>
<reference evidence="3" key="1">
    <citation type="journal article" date="2020" name="bioRxiv">
        <title>Comparative genomics of Chlamydomonas.</title>
        <authorList>
            <person name="Craig R.J."/>
            <person name="Hasan A.R."/>
            <person name="Ness R.W."/>
            <person name="Keightley P.D."/>
        </authorList>
    </citation>
    <scope>NUCLEOTIDE SEQUENCE</scope>
    <source>
        <strain evidence="3">SAG 7.73</strain>
    </source>
</reference>
<dbReference type="SUPFAM" id="SSF46565">
    <property type="entry name" value="Chaperone J-domain"/>
    <property type="match status" value="1"/>
</dbReference>
<dbReference type="Gene3D" id="1.10.287.110">
    <property type="entry name" value="DnaJ domain"/>
    <property type="match status" value="1"/>
</dbReference>
<dbReference type="PANTHER" id="PTHR47422:SF1">
    <property type="entry name" value="DNAJ HEAT SHOCK N-TERMINAL DOMAIN-CONTAINING PROTEIN"/>
    <property type="match status" value="1"/>
</dbReference>
<dbReference type="InterPro" id="IPR036869">
    <property type="entry name" value="J_dom_sf"/>
</dbReference>
<accession>A0A835WCI8</accession>
<organism evidence="3 4">
    <name type="scientific">Chlamydomonas incerta</name>
    <dbReference type="NCBI Taxonomy" id="51695"/>
    <lineage>
        <taxon>Eukaryota</taxon>
        <taxon>Viridiplantae</taxon>
        <taxon>Chlorophyta</taxon>
        <taxon>core chlorophytes</taxon>
        <taxon>Chlorophyceae</taxon>
        <taxon>CS clade</taxon>
        <taxon>Chlamydomonadales</taxon>
        <taxon>Chlamydomonadaceae</taxon>
        <taxon>Chlamydomonas</taxon>
    </lineage>
</organism>
<dbReference type="Pfam" id="PF00226">
    <property type="entry name" value="DnaJ"/>
    <property type="match status" value="1"/>
</dbReference>
<dbReference type="SMART" id="SM00271">
    <property type="entry name" value="DnaJ"/>
    <property type="match status" value="1"/>
</dbReference>
<dbReference type="PRINTS" id="PR00625">
    <property type="entry name" value="JDOMAIN"/>
</dbReference>
<evidence type="ECO:0000259" key="2">
    <source>
        <dbReference type="PROSITE" id="PS50076"/>
    </source>
</evidence>
<dbReference type="EMBL" id="JAEHOC010000002">
    <property type="protein sequence ID" value="KAG2444929.1"/>
    <property type="molecule type" value="Genomic_DNA"/>
</dbReference>
<dbReference type="Proteomes" id="UP000650467">
    <property type="component" value="Unassembled WGS sequence"/>
</dbReference>
<dbReference type="Pfam" id="PF12572">
    <property type="entry name" value="DUF3752"/>
    <property type="match status" value="1"/>
</dbReference>
<sequence>MGSKKEKKEKDKKGKKDKKEKKDKHKKEKHRRRSSSSGSDSDDSVEGAEQQLRRERAAVIKLRDILSEYPAVRKELREMLWRVDQGEATNISGVPDPVLKGHLAQLLELLRLRRNDKGIFGLINRNERILPVVGFVFDEPPRPRPAPAPAPPPPAPAPEAARDTGPAVDQARQQHQQHQQPKHEEGSQRPRAAVGPSMGPAGPVKREPAAHDDEDGRVEAVGSDDEDDEEGRRAGPSVRVAGPAMPPPGRLKSEDGEEAAAAAEAAATAVKEEEPAAEGEGEPPGPAPGPAKRRVAGPAMPPRELLEAAAAAAQALAAGGVDGDEDDDYDLVGPPPPEMVEELDAAPQNDREAEVVRIIKVLREHAASVKAPPGGSLLAAAADPTHIDAYAVLDVAAAAAPGEVKKRYMRLSLLIHPDKCAHAMAHEAFQAVATAAKVLQDSALRGALDERRADLELRKRAEAAAAVQERERQWRVARGEEVLVAGPSGPMGFERETWMTDLPPELSARIGGGQVSQTSVRAFNQRGKTGRGDTSGWTDTPEQRKAKEAQALLAAASDAYVRALPAAGVDAGAITGPSAGPVAGRSAAAAAAVDAFNIGNRQKSLMEVHKEMQEKAKAEAKAARKAAKAAKKQKLADGSAAGKGEGEDEEGDWPWRQFDRERDLDLKPRAKSGNEILKSAAALGSKFSGGNVQRHFL</sequence>
<dbReference type="CDD" id="cd06257">
    <property type="entry name" value="DnaJ"/>
    <property type="match status" value="1"/>
</dbReference>
<dbReference type="PANTHER" id="PTHR47422">
    <property type="entry name" value="DNAJ HEAT SHOCK N-TERMINAL DOMAIN-CONTAINING PROTEIN"/>
    <property type="match status" value="1"/>
</dbReference>
<gene>
    <name evidence="3" type="ORF">HXX76_001665</name>
</gene>
<feature type="compositionally biased region" description="Low complexity" evidence="1">
    <location>
        <begin position="259"/>
        <end position="269"/>
    </location>
</feature>
<feature type="compositionally biased region" description="Basic and acidic residues" evidence="1">
    <location>
        <begin position="1"/>
        <end position="14"/>
    </location>
</feature>
<feature type="compositionally biased region" description="Basic residues" evidence="1">
    <location>
        <begin position="623"/>
        <end position="633"/>
    </location>
</feature>
<evidence type="ECO:0000313" key="3">
    <source>
        <dbReference type="EMBL" id="KAG2444929.1"/>
    </source>
</evidence>
<keyword evidence="4" id="KW-1185">Reference proteome</keyword>
<dbReference type="InterPro" id="IPR001623">
    <property type="entry name" value="DnaJ_domain"/>
</dbReference>
<feature type="region of interest" description="Disordered" evidence="1">
    <location>
        <begin position="618"/>
        <end position="670"/>
    </location>
</feature>
<feature type="domain" description="J" evidence="2">
    <location>
        <begin position="388"/>
        <end position="452"/>
    </location>
</feature>
<evidence type="ECO:0000313" key="4">
    <source>
        <dbReference type="Proteomes" id="UP000650467"/>
    </source>
</evidence>
<feature type="compositionally biased region" description="Basic residues" evidence="1">
    <location>
        <begin position="15"/>
        <end position="34"/>
    </location>
</feature>
<feature type="region of interest" description="Disordered" evidence="1">
    <location>
        <begin position="141"/>
        <end position="305"/>
    </location>
</feature>
<feature type="region of interest" description="Disordered" evidence="1">
    <location>
        <begin position="1"/>
        <end position="50"/>
    </location>
</feature>
<dbReference type="PROSITE" id="PS50076">
    <property type="entry name" value="DNAJ_2"/>
    <property type="match status" value="1"/>
</dbReference>
<feature type="compositionally biased region" description="Pro residues" evidence="1">
    <location>
        <begin position="143"/>
        <end position="157"/>
    </location>
</feature>
<proteinExistence type="predicted"/>
<dbReference type="OrthoDB" id="342454at2759"/>
<feature type="compositionally biased region" description="Acidic residues" evidence="1">
    <location>
        <begin position="212"/>
        <end position="229"/>
    </location>
</feature>
<feature type="compositionally biased region" description="Basic and acidic residues" evidence="1">
    <location>
        <begin position="657"/>
        <end position="668"/>
    </location>
</feature>
<evidence type="ECO:0000256" key="1">
    <source>
        <dbReference type="SAM" id="MobiDB-lite"/>
    </source>
</evidence>
<dbReference type="InterPro" id="IPR022226">
    <property type="entry name" value="DUF3752"/>
</dbReference>